<feature type="compositionally biased region" description="Polar residues" evidence="1">
    <location>
        <begin position="146"/>
        <end position="164"/>
    </location>
</feature>
<feature type="region of interest" description="Disordered" evidence="1">
    <location>
        <begin position="342"/>
        <end position="446"/>
    </location>
</feature>
<feature type="region of interest" description="Disordered" evidence="1">
    <location>
        <begin position="1"/>
        <end position="22"/>
    </location>
</feature>
<gene>
    <name evidence="2" type="ORF">MS3_08103</name>
</gene>
<feature type="compositionally biased region" description="Basic and acidic residues" evidence="1">
    <location>
        <begin position="408"/>
        <end position="427"/>
    </location>
</feature>
<organism evidence="2">
    <name type="scientific">Schistosoma haematobium</name>
    <name type="common">Blood fluke</name>
    <dbReference type="NCBI Taxonomy" id="6185"/>
    <lineage>
        <taxon>Eukaryota</taxon>
        <taxon>Metazoa</taxon>
        <taxon>Spiralia</taxon>
        <taxon>Lophotrochozoa</taxon>
        <taxon>Platyhelminthes</taxon>
        <taxon>Trematoda</taxon>
        <taxon>Digenea</taxon>
        <taxon>Strigeidida</taxon>
        <taxon>Schistosomatoidea</taxon>
        <taxon>Schistosomatidae</taxon>
        <taxon>Schistosoma</taxon>
    </lineage>
</organism>
<sequence>MGGRSGKFVVPHTAEKTEDSLRKPDAVEQVKALDSEQSVQLLNGVVTAGPDVPCIDEVTEHTDDVKLENGHKERCSPGEENHEQANGDVTKSDVPQNEDAKRTKKGNPISRILRRISRKGSNLKKHSTDNTCEKPEDTNNDEKQEVTTTEAQSPECTANSNVDPTSVSPVLLVADNLVQDVIISATQTRLEEIQVCEVRPYEENYSHTETKNDTQESLSEVEISHVSSCVNESYVNGEPVNESIDKSEDVLVNGVHAHEEVNGVDCNNANGYVDDNVIQSKLANLELINGHSEVNGFHYETKNSVMDAVEQVKALDSEQSVQLLNGVVTAGPDVPCIDEVTEHTDDVKLENGHKERCSPGEENHEQANGDVTKSDVPQNEDAKRTKKGNPISRILRRISRKGSNLKKHSTDNTCEKPEDTNNDEKQEVTTTEAQSPECTANSNVDPTSVSPVLLVADNLVQDVIISATQTRLEEIQVCEVRPYEENYSHTETKNDTQESLSEVEISHVSSCVNESYVNGEPVNESIDKSEDVLVNGVHAHEEFSYYKSQLLMPNHKTSEPSMITTKVSLNYIL</sequence>
<feature type="compositionally biased region" description="Basic and acidic residues" evidence="1">
    <location>
        <begin position="126"/>
        <end position="145"/>
    </location>
</feature>
<feature type="compositionally biased region" description="Basic residues" evidence="1">
    <location>
        <begin position="394"/>
        <end position="407"/>
    </location>
</feature>
<dbReference type="AlphaFoldDB" id="A0A095A2C5"/>
<accession>A0A095A2C5</accession>
<dbReference type="EMBL" id="KL251254">
    <property type="protein sequence ID" value="KGB39654.1"/>
    <property type="molecule type" value="Genomic_DNA"/>
</dbReference>
<feature type="compositionally biased region" description="Basic and acidic residues" evidence="1">
    <location>
        <begin position="13"/>
        <end position="22"/>
    </location>
</feature>
<evidence type="ECO:0000313" key="2">
    <source>
        <dbReference type="EMBL" id="KGB39654.1"/>
    </source>
</evidence>
<name>A0A095A2C5_SCHHA</name>
<feature type="compositionally biased region" description="Basic residues" evidence="1">
    <location>
        <begin position="112"/>
        <end position="125"/>
    </location>
</feature>
<proteinExistence type="predicted"/>
<feature type="compositionally biased region" description="Polar residues" evidence="1">
    <location>
        <begin position="428"/>
        <end position="446"/>
    </location>
</feature>
<reference evidence="2" key="1">
    <citation type="journal article" date="2012" name="Nat. Genet.">
        <title>Whole-genome sequence of Schistosoma haematobium.</title>
        <authorList>
            <person name="Young N.D."/>
            <person name="Jex A.R."/>
            <person name="Li B."/>
            <person name="Liu S."/>
            <person name="Yang L."/>
            <person name="Xiong Z."/>
            <person name="Li Y."/>
            <person name="Cantacessi C."/>
            <person name="Hall R.S."/>
            <person name="Xu X."/>
            <person name="Chen F."/>
            <person name="Wu X."/>
            <person name="Zerlotini A."/>
            <person name="Oliveira G."/>
            <person name="Hofmann A."/>
            <person name="Zhang G."/>
            <person name="Fang X."/>
            <person name="Kang Y."/>
            <person name="Campbell B.E."/>
            <person name="Loukas A."/>
            <person name="Ranganathan S."/>
            <person name="Rollinson D."/>
            <person name="Rinaldi G."/>
            <person name="Brindley P.J."/>
            <person name="Yang H."/>
            <person name="Wang J."/>
            <person name="Wang J."/>
            <person name="Gasser R.B."/>
        </authorList>
    </citation>
    <scope>NUCLEOTIDE SEQUENCE [LARGE SCALE GENOMIC DNA]</scope>
</reference>
<feature type="compositionally biased region" description="Basic and acidic residues" evidence="1">
    <location>
        <begin position="58"/>
        <end position="85"/>
    </location>
</feature>
<evidence type="ECO:0000256" key="1">
    <source>
        <dbReference type="SAM" id="MobiDB-lite"/>
    </source>
</evidence>
<feature type="region of interest" description="Disordered" evidence="1">
    <location>
        <begin position="48"/>
        <end position="164"/>
    </location>
</feature>
<feature type="compositionally biased region" description="Basic and acidic residues" evidence="1">
    <location>
        <begin position="342"/>
        <end position="367"/>
    </location>
</feature>
<protein>
    <submittedName>
        <fullName evidence="2">Uncharacterized protein</fullName>
    </submittedName>
</protein>